<proteinExistence type="predicted"/>
<dbReference type="SUPFAM" id="SSF51182">
    <property type="entry name" value="RmlC-like cupins"/>
    <property type="match status" value="1"/>
</dbReference>
<organism evidence="2 3">
    <name type="scientific">Halovenus rubra</name>
    <dbReference type="NCBI Taxonomy" id="869890"/>
    <lineage>
        <taxon>Archaea</taxon>
        <taxon>Methanobacteriati</taxon>
        <taxon>Methanobacteriota</taxon>
        <taxon>Stenosarchaea group</taxon>
        <taxon>Halobacteria</taxon>
        <taxon>Halobacteriales</taxon>
        <taxon>Haloarculaceae</taxon>
        <taxon>Halovenus</taxon>
    </lineage>
</organism>
<evidence type="ECO:0000313" key="3">
    <source>
        <dbReference type="Proteomes" id="UP001596414"/>
    </source>
</evidence>
<dbReference type="Pfam" id="PF07883">
    <property type="entry name" value="Cupin_2"/>
    <property type="match status" value="1"/>
</dbReference>
<dbReference type="InterPro" id="IPR014710">
    <property type="entry name" value="RmlC-like_jellyroll"/>
</dbReference>
<dbReference type="AlphaFoldDB" id="A0ABD5X4R0"/>
<dbReference type="Gene3D" id="2.60.120.10">
    <property type="entry name" value="Jelly Rolls"/>
    <property type="match status" value="1"/>
</dbReference>
<dbReference type="EMBL" id="JBHSZQ010000019">
    <property type="protein sequence ID" value="MFC7126188.1"/>
    <property type="molecule type" value="Genomic_DNA"/>
</dbReference>
<dbReference type="InterPro" id="IPR011051">
    <property type="entry name" value="RmlC_Cupin_sf"/>
</dbReference>
<gene>
    <name evidence="2" type="ORF">ACFQJ7_09090</name>
</gene>
<dbReference type="Proteomes" id="UP001596414">
    <property type="component" value="Unassembled WGS sequence"/>
</dbReference>
<name>A0ABD5X4R0_9EURY</name>
<sequence length="105" mass="11317">MSHDMTTYDEVEPLAPGMHFLRDELDCDNLGLTVLDAEAGWEGKEHDHAEDGEEEVYLLVDGSGTLTVDGKQVGLDAGDAVRVDPGATRRLTFDQESTMVIAGAP</sequence>
<dbReference type="RefSeq" id="WP_267638843.1">
    <property type="nucleotide sequence ID" value="NZ_JAODIY010000043.1"/>
</dbReference>
<comment type="caution">
    <text evidence="2">The sequence shown here is derived from an EMBL/GenBank/DDBJ whole genome shotgun (WGS) entry which is preliminary data.</text>
</comment>
<protein>
    <submittedName>
        <fullName evidence="2">Cupin domain-containing protein</fullName>
    </submittedName>
</protein>
<accession>A0ABD5X4R0</accession>
<feature type="domain" description="Cupin type-2" evidence="1">
    <location>
        <begin position="39"/>
        <end position="99"/>
    </location>
</feature>
<evidence type="ECO:0000313" key="2">
    <source>
        <dbReference type="EMBL" id="MFC7126188.1"/>
    </source>
</evidence>
<dbReference type="InterPro" id="IPR013096">
    <property type="entry name" value="Cupin_2"/>
</dbReference>
<reference evidence="2 3" key="1">
    <citation type="journal article" date="2014" name="Int. J. Syst. Evol. Microbiol.">
        <title>Complete genome sequence of Corynebacterium casei LMG S-19264T (=DSM 44701T), isolated from a smear-ripened cheese.</title>
        <authorList>
            <consortium name="US DOE Joint Genome Institute (JGI-PGF)"/>
            <person name="Walter F."/>
            <person name="Albersmeier A."/>
            <person name="Kalinowski J."/>
            <person name="Ruckert C."/>
        </authorList>
    </citation>
    <scope>NUCLEOTIDE SEQUENCE [LARGE SCALE GENOMIC DNA]</scope>
    <source>
        <strain evidence="2 3">CGMCC 4.7215</strain>
    </source>
</reference>
<evidence type="ECO:0000259" key="1">
    <source>
        <dbReference type="Pfam" id="PF07883"/>
    </source>
</evidence>